<dbReference type="SUPFAM" id="SSF69322">
    <property type="entry name" value="Tricorn protease domain 2"/>
    <property type="match status" value="1"/>
</dbReference>
<dbReference type="Pfam" id="PF13365">
    <property type="entry name" value="Trypsin_2"/>
    <property type="match status" value="1"/>
</dbReference>
<dbReference type="InterPro" id="IPR027417">
    <property type="entry name" value="P-loop_NTPase"/>
</dbReference>
<comment type="caution">
    <text evidence="2">The sequence shown here is derived from an EMBL/GenBank/DDBJ whole genome shotgun (WGS) entry which is preliminary data.</text>
</comment>
<evidence type="ECO:0000259" key="1">
    <source>
        <dbReference type="Pfam" id="PF20703"/>
    </source>
</evidence>
<dbReference type="InterPro" id="IPR049052">
    <property type="entry name" value="nSTAND1"/>
</dbReference>
<reference evidence="2 3" key="1">
    <citation type="submission" date="2018-11" db="EMBL/GenBank/DDBJ databases">
        <title>Sequencing the genomes of 1000 actinobacteria strains.</title>
        <authorList>
            <person name="Klenk H.-P."/>
        </authorList>
    </citation>
    <scope>NUCLEOTIDE SEQUENCE [LARGE SCALE GENOMIC DNA]</scope>
    <source>
        <strain evidence="2 3">DSM 44231</strain>
    </source>
</reference>
<dbReference type="SUPFAM" id="SSF50494">
    <property type="entry name" value="Trypsin-like serine proteases"/>
    <property type="match status" value="1"/>
</dbReference>
<dbReference type="AlphaFoldDB" id="A0A3N1H4C5"/>
<organism evidence="2 3">
    <name type="scientific">Saccharothrix texasensis</name>
    <dbReference type="NCBI Taxonomy" id="103734"/>
    <lineage>
        <taxon>Bacteria</taxon>
        <taxon>Bacillati</taxon>
        <taxon>Actinomycetota</taxon>
        <taxon>Actinomycetes</taxon>
        <taxon>Pseudonocardiales</taxon>
        <taxon>Pseudonocardiaceae</taxon>
        <taxon>Saccharothrix</taxon>
    </lineage>
</organism>
<dbReference type="EMBL" id="RJKM01000001">
    <property type="protein sequence ID" value="ROP37072.1"/>
    <property type="molecule type" value="Genomic_DNA"/>
</dbReference>
<proteinExistence type="predicted"/>
<dbReference type="Pfam" id="PF20703">
    <property type="entry name" value="nSTAND1"/>
    <property type="match status" value="1"/>
</dbReference>
<dbReference type="Proteomes" id="UP000268727">
    <property type="component" value="Unassembled WGS sequence"/>
</dbReference>
<sequence>MERVPVEAALVRIWRGEVVVGAGFLAGPRHVVTAAHVVADALGGVDGEWPAGPVEVDFPLVAAGRRVSGRVVAWAPVDEDLRGDVAGLELVGAPPAGAAPLVLTRSGGVTPDQLVMVGFPRRLEMGSWVYGRRGGPVATGWVEIHCEPGRESALEPGFSGSPVWGPELDAAVGMVVRRITGAPPKMGYMITVDTVLSAWPELAEVIEREPPFRALRPFDEQDAELYFGREEQAEQLVKLARAAPAVCVVGPSGVGKSSLLRAGVLPRLRSDAAVAVLRPSDAGTPLRSLAGALDRLLTPGGTSPERVDRLVERLTGGGVADVVAAVLERTGHDRLVVAVDQFEEVFGYPAADQAEFTGVLRAALRPAARWSVLLNLRDTFLGAGLRNPATVELAAGWLPVTVGELTSSQLRRVITAPLARIGTVAYEPGLVDRLVEDVQRAAGPLPLLQFALTELWARRRRGLLLHEAYDELGGVRGALAGYAQDVWAALDPASRRVATRLLVQLVRPLPDGDLAVRRTARRDELDEDQWAIAQRLASTRLLVLRVEPEPGVELAHESLLTQWGHLRDAAAEHREFRTWQESLRERMRRWTDERFAPRRLLAGPDLRDANRWAREHHADLAPAERAYLAAGNRRRRRRAAGTAAVLVVALVAAVLTYRTVDERRAALAAGDLVAKSEALHAADSHGGVQLALRAYRTDPEVRFTRSPDWGVDPADRLLPDYTAVGSGTSAQDPSSKSVDVVRMSKKVSADGRRFATTDSARHVVVWEVAGDRVTAIPLGHLFGPSDVASEVTISRGGRYVAFTQSVSWNSTKSSVTGPVDLEGLPRIDPADYPTCVPASMASSLACLVVYDLDERRVASAVQLGGFTFVNAVLSIDRDDEVVAVVLSKHSSLGPGATENDLVSWDLRTGEKREARRLPWHSWITGLWLGPGGRDAVLRETVADAAAPSLRTVLSDVDLAGESTRREITGHTATTAVSLDWTTFVATVSTSGEGREVVVWDARSRAVTTLVGGLSREEGLGAVGLDAAGATLLVYWSAGYDTTSTDLRDVAGTRRDFLSTWALPTGEKRGTVAYDHSWSYLVPLADLATGPLALISTSTVGLVLPHADRPSPLDRVLAVEPVREQRSTDEIMDRLCGLLADPNTDDAVRKMVPQDAYQGDVCPS</sequence>
<keyword evidence="3" id="KW-1185">Reference proteome</keyword>
<evidence type="ECO:0000313" key="3">
    <source>
        <dbReference type="Proteomes" id="UP000268727"/>
    </source>
</evidence>
<gene>
    <name evidence="2" type="ORF">EDD40_2358</name>
</gene>
<dbReference type="RefSeq" id="WP_170185034.1">
    <property type="nucleotide sequence ID" value="NZ_RJKM01000001.1"/>
</dbReference>
<dbReference type="InterPro" id="IPR009003">
    <property type="entry name" value="Peptidase_S1_PA"/>
</dbReference>
<dbReference type="Gene3D" id="3.40.50.300">
    <property type="entry name" value="P-loop containing nucleotide triphosphate hydrolases"/>
    <property type="match status" value="1"/>
</dbReference>
<protein>
    <submittedName>
        <fullName evidence="2">Trypsin-like peptidase</fullName>
    </submittedName>
</protein>
<feature type="domain" description="Novel STAND NTPase 1" evidence="1">
    <location>
        <begin position="211"/>
        <end position="594"/>
    </location>
</feature>
<dbReference type="SUPFAM" id="SSF52540">
    <property type="entry name" value="P-loop containing nucleoside triphosphate hydrolases"/>
    <property type="match status" value="1"/>
</dbReference>
<name>A0A3N1H4C5_9PSEU</name>
<evidence type="ECO:0000313" key="2">
    <source>
        <dbReference type="EMBL" id="ROP37072.1"/>
    </source>
</evidence>
<accession>A0A3N1H4C5</accession>